<dbReference type="RefSeq" id="WP_413780352.1">
    <property type="nucleotide sequence ID" value="NZ_JAUOZS010000001.1"/>
</dbReference>
<name>A0ABU3NYH1_9FIRM</name>
<keyword evidence="3" id="KW-1185">Reference proteome</keyword>
<dbReference type="EMBL" id="JAUOZS010000001">
    <property type="protein sequence ID" value="MDT8901849.1"/>
    <property type="molecule type" value="Genomic_DNA"/>
</dbReference>
<gene>
    <name evidence="2" type="ORF">Q4T40_11380</name>
</gene>
<comment type="caution">
    <text evidence="2">The sequence shown here is derived from an EMBL/GenBank/DDBJ whole genome shotgun (WGS) entry which is preliminary data.</text>
</comment>
<dbReference type="InterPro" id="IPR013324">
    <property type="entry name" value="RNA_pol_sigma_r3/r4-like"/>
</dbReference>
<sequence>MILRYNDYYRLTEGYLRNLVSFQTALENMSATREQKLAELESSRMPIAKYGTEPGGGSELTQPESYADRLMFLQREIRELDMEIMELQTLVNKIESALGTLNGTCRKLIELRYMGNRQWKEIEDVIGYSERHSRRQTGKAVWLICDALFRYRLREDRNFQFVS</sequence>
<feature type="coiled-coil region" evidence="1">
    <location>
        <begin position="70"/>
        <end position="97"/>
    </location>
</feature>
<organism evidence="2 3">
    <name type="scientific">Anaeroselena agilis</name>
    <dbReference type="NCBI Taxonomy" id="3063788"/>
    <lineage>
        <taxon>Bacteria</taxon>
        <taxon>Bacillati</taxon>
        <taxon>Bacillota</taxon>
        <taxon>Negativicutes</taxon>
        <taxon>Acetonemataceae</taxon>
        <taxon>Anaeroselena</taxon>
    </lineage>
</organism>
<accession>A0ABU3NYH1</accession>
<keyword evidence="1" id="KW-0175">Coiled coil</keyword>
<dbReference type="SUPFAM" id="SSF88659">
    <property type="entry name" value="Sigma3 and sigma4 domains of RNA polymerase sigma factors"/>
    <property type="match status" value="1"/>
</dbReference>
<dbReference type="Proteomes" id="UP001254848">
    <property type="component" value="Unassembled WGS sequence"/>
</dbReference>
<evidence type="ECO:0000313" key="3">
    <source>
        <dbReference type="Proteomes" id="UP001254848"/>
    </source>
</evidence>
<reference evidence="2 3" key="1">
    <citation type="submission" date="2023-07" db="EMBL/GenBank/DDBJ databases">
        <title>The novel representative of Negativicutes class, Anaeroselena agilis gen. nov. sp. nov.</title>
        <authorList>
            <person name="Prokofeva M.I."/>
            <person name="Elcheninov A.G."/>
            <person name="Klyukina A."/>
            <person name="Kublanov I.V."/>
            <person name="Frolov E.N."/>
            <person name="Podosokorskaya O.A."/>
        </authorList>
    </citation>
    <scope>NUCLEOTIDE SEQUENCE [LARGE SCALE GENOMIC DNA]</scope>
    <source>
        <strain evidence="2 3">4137-cl</strain>
    </source>
</reference>
<evidence type="ECO:0000256" key="1">
    <source>
        <dbReference type="SAM" id="Coils"/>
    </source>
</evidence>
<evidence type="ECO:0000313" key="2">
    <source>
        <dbReference type="EMBL" id="MDT8901849.1"/>
    </source>
</evidence>
<protein>
    <submittedName>
        <fullName evidence="2">Uncharacterized protein</fullName>
    </submittedName>
</protein>
<proteinExistence type="predicted"/>